<gene>
    <name evidence="1" type="ORF">AABB31_06540</name>
</gene>
<name>A0AAN0MC16_9RHOB</name>
<dbReference type="KEGG" id="yrh:AABB31_06540"/>
<dbReference type="RefSeq" id="WP_342077833.1">
    <property type="nucleotide sequence ID" value="NZ_CP151767.2"/>
</dbReference>
<evidence type="ECO:0000313" key="2">
    <source>
        <dbReference type="Proteomes" id="UP001470809"/>
    </source>
</evidence>
<accession>A0AAN0MC16</accession>
<dbReference type="Proteomes" id="UP001470809">
    <property type="component" value="Chromosome"/>
</dbReference>
<proteinExistence type="predicted"/>
<reference evidence="1" key="1">
    <citation type="submission" date="2024-08" db="EMBL/GenBank/DDBJ databases">
        <title>Phylogenomic analyses of a clade within the roseobacter group suggest taxonomic reassignments of species of the genera Aestuariivita, Citreicella, Loktanella, Nautella, Pelagibaca, Ruegeria, Thalassobius, Thiobacimonas and Tropicibacter, and the proposal o.</title>
        <authorList>
            <person name="Jeon C.O."/>
        </authorList>
    </citation>
    <scope>NUCLEOTIDE SEQUENCE</scope>
    <source>
        <strain evidence="1">SS1-5</strain>
    </source>
</reference>
<evidence type="ECO:0000313" key="1">
    <source>
        <dbReference type="EMBL" id="WZU68544.1"/>
    </source>
</evidence>
<dbReference type="AlphaFoldDB" id="A0AAN0MC16"/>
<dbReference type="EMBL" id="CP151767">
    <property type="protein sequence ID" value="WZU68544.1"/>
    <property type="molecule type" value="Genomic_DNA"/>
</dbReference>
<keyword evidence="2" id="KW-1185">Reference proteome</keyword>
<protein>
    <submittedName>
        <fullName evidence="1">Uncharacterized protein</fullName>
    </submittedName>
</protein>
<sequence>MTIPFENRGGAAVGFVADLDAVTAASVIYLRMWCNGPDTQACVSNDLAATLGVGRGRKAVQAFDELCRICARHGRRPLMRHAVTCKCVGADEACFGNFVAIAAEGDRDDAMLMATLLVRPDVAPLVVSLAAEFGLALMQMNLSAPREIAGHRDVPVAYH</sequence>
<organism evidence="1 2">
    <name type="scientific">Yoonia rhodophyticola</name>
    <dbReference type="NCBI Taxonomy" id="3137370"/>
    <lineage>
        <taxon>Bacteria</taxon>
        <taxon>Pseudomonadati</taxon>
        <taxon>Pseudomonadota</taxon>
        <taxon>Alphaproteobacteria</taxon>
        <taxon>Rhodobacterales</taxon>
        <taxon>Paracoccaceae</taxon>
        <taxon>Yoonia</taxon>
    </lineage>
</organism>